<evidence type="ECO:0000313" key="3">
    <source>
        <dbReference type="EMBL" id="PAV73042.1"/>
    </source>
</evidence>
<dbReference type="Proteomes" id="UP000218231">
    <property type="component" value="Unassembled WGS sequence"/>
</dbReference>
<name>A0A2A2KGQ2_9BILA</name>
<comment type="caution">
    <text evidence="3">The sequence shown here is derived from an EMBL/GenBank/DDBJ whole genome shotgun (WGS) entry which is preliminary data.</text>
</comment>
<organism evidence="3 4">
    <name type="scientific">Diploscapter pachys</name>
    <dbReference type="NCBI Taxonomy" id="2018661"/>
    <lineage>
        <taxon>Eukaryota</taxon>
        <taxon>Metazoa</taxon>
        <taxon>Ecdysozoa</taxon>
        <taxon>Nematoda</taxon>
        <taxon>Chromadorea</taxon>
        <taxon>Rhabditida</taxon>
        <taxon>Rhabditina</taxon>
        <taxon>Rhabditomorpha</taxon>
        <taxon>Rhabditoidea</taxon>
        <taxon>Rhabditidae</taxon>
        <taxon>Diploscapter</taxon>
    </lineage>
</organism>
<keyword evidence="2" id="KW-0472">Membrane</keyword>
<feature type="region of interest" description="Disordered" evidence="1">
    <location>
        <begin position="173"/>
        <end position="200"/>
    </location>
</feature>
<dbReference type="AlphaFoldDB" id="A0A2A2KGQ2"/>
<sequence>MKFRSRSAQAFVKARLRDSKVVLRILFLFSYEIVGVERVVVGSMKGLLRLRRGQTRADLLQSFYPALAVRIEGLVSVQSPGDKSRLVMCSREGLMEMNAMEEDWFELPDQGNGEWSWNTGNSYDFEMPIETTLSFRVDFPVFEDSMHEFDDWKREHSEQQQLAVVQEGRVQSNVDTKEADLQAQHQQSWCSDGSQNEADEQLAATPAVWYSQQQSSEREAERQKDEKCKNCVLRNLACGRKYYYTIGEMEDELSGEVRKVEMGEETWKLGNDTLNS</sequence>
<evidence type="ECO:0000256" key="1">
    <source>
        <dbReference type="SAM" id="MobiDB-lite"/>
    </source>
</evidence>
<keyword evidence="4" id="KW-1185">Reference proteome</keyword>
<proteinExistence type="predicted"/>
<gene>
    <name evidence="3" type="ORF">WR25_13461</name>
</gene>
<accession>A0A2A2KGQ2</accession>
<protein>
    <submittedName>
        <fullName evidence="3">Uncharacterized protein</fullName>
    </submittedName>
</protein>
<keyword evidence="2" id="KW-0812">Transmembrane</keyword>
<evidence type="ECO:0000256" key="2">
    <source>
        <dbReference type="SAM" id="Phobius"/>
    </source>
</evidence>
<feature type="compositionally biased region" description="Polar residues" evidence="1">
    <location>
        <begin position="183"/>
        <end position="196"/>
    </location>
</feature>
<reference evidence="3 4" key="1">
    <citation type="journal article" date="2017" name="Curr. Biol.">
        <title>Genome architecture and evolution of a unichromosomal asexual nematode.</title>
        <authorList>
            <person name="Fradin H."/>
            <person name="Zegar C."/>
            <person name="Gutwein M."/>
            <person name="Lucas J."/>
            <person name="Kovtun M."/>
            <person name="Corcoran D."/>
            <person name="Baugh L.R."/>
            <person name="Kiontke K."/>
            <person name="Gunsalus K."/>
            <person name="Fitch D.H."/>
            <person name="Piano F."/>
        </authorList>
    </citation>
    <scope>NUCLEOTIDE SEQUENCE [LARGE SCALE GENOMIC DNA]</scope>
    <source>
        <strain evidence="3">PF1309</strain>
    </source>
</reference>
<evidence type="ECO:0000313" key="4">
    <source>
        <dbReference type="Proteomes" id="UP000218231"/>
    </source>
</evidence>
<keyword evidence="2" id="KW-1133">Transmembrane helix</keyword>
<dbReference type="EMBL" id="LIAE01008670">
    <property type="protein sequence ID" value="PAV73042.1"/>
    <property type="molecule type" value="Genomic_DNA"/>
</dbReference>
<feature type="transmembrane region" description="Helical" evidence="2">
    <location>
        <begin position="21"/>
        <end position="41"/>
    </location>
</feature>